<evidence type="ECO:0000313" key="3">
    <source>
        <dbReference type="Proteomes" id="UP001497623"/>
    </source>
</evidence>
<dbReference type="AlphaFoldDB" id="A0AAV2SAW2"/>
<evidence type="ECO:0000313" key="2">
    <source>
        <dbReference type="EMBL" id="CAL4180092.1"/>
    </source>
</evidence>
<feature type="transmembrane region" description="Helical" evidence="1">
    <location>
        <begin position="20"/>
        <end position="42"/>
    </location>
</feature>
<accession>A0AAV2SAW2</accession>
<name>A0AAV2SAW2_MEGNR</name>
<gene>
    <name evidence="2" type="ORF">MNOR_LOCUS35274</name>
</gene>
<keyword evidence="3" id="KW-1185">Reference proteome</keyword>
<sequence length="108" mass="13421">NGVPLLICCKLKKIALIKYFFLAILFYLVCFILLKFNYYKLYWGGLKWKKKRVLKNWYPNFCLPFNLKNTFQPFFRHFCSENPLRWASEFRKMWILLMKSKKSLYYEY</sequence>
<protein>
    <submittedName>
        <fullName evidence="2">Uncharacterized protein</fullName>
    </submittedName>
</protein>
<keyword evidence="1" id="KW-1133">Transmembrane helix</keyword>
<evidence type="ECO:0000256" key="1">
    <source>
        <dbReference type="SAM" id="Phobius"/>
    </source>
</evidence>
<dbReference type="Proteomes" id="UP001497623">
    <property type="component" value="Unassembled WGS sequence"/>
</dbReference>
<keyword evidence="1" id="KW-0812">Transmembrane</keyword>
<feature type="non-terminal residue" evidence="2">
    <location>
        <position position="1"/>
    </location>
</feature>
<comment type="caution">
    <text evidence="2">The sequence shown here is derived from an EMBL/GenBank/DDBJ whole genome shotgun (WGS) entry which is preliminary data.</text>
</comment>
<dbReference type="EMBL" id="CAXKWB010057964">
    <property type="protein sequence ID" value="CAL4180092.1"/>
    <property type="molecule type" value="Genomic_DNA"/>
</dbReference>
<organism evidence="2 3">
    <name type="scientific">Meganyctiphanes norvegica</name>
    <name type="common">Northern krill</name>
    <name type="synonym">Thysanopoda norvegica</name>
    <dbReference type="NCBI Taxonomy" id="48144"/>
    <lineage>
        <taxon>Eukaryota</taxon>
        <taxon>Metazoa</taxon>
        <taxon>Ecdysozoa</taxon>
        <taxon>Arthropoda</taxon>
        <taxon>Crustacea</taxon>
        <taxon>Multicrustacea</taxon>
        <taxon>Malacostraca</taxon>
        <taxon>Eumalacostraca</taxon>
        <taxon>Eucarida</taxon>
        <taxon>Euphausiacea</taxon>
        <taxon>Euphausiidae</taxon>
        <taxon>Meganyctiphanes</taxon>
    </lineage>
</organism>
<keyword evidence="1" id="KW-0472">Membrane</keyword>
<proteinExistence type="predicted"/>
<reference evidence="2 3" key="1">
    <citation type="submission" date="2024-05" db="EMBL/GenBank/DDBJ databases">
        <authorList>
            <person name="Wallberg A."/>
        </authorList>
    </citation>
    <scope>NUCLEOTIDE SEQUENCE [LARGE SCALE GENOMIC DNA]</scope>
</reference>